<dbReference type="AlphaFoldDB" id="A0A0S2DIC4"/>
<evidence type="ECO:0000313" key="3">
    <source>
        <dbReference type="Proteomes" id="UP000061569"/>
    </source>
</evidence>
<name>A0A0S2DIC4_LYSEN</name>
<accession>A0A0S2DIC4</accession>
<proteinExistence type="predicted"/>
<dbReference type="EMBL" id="CP013140">
    <property type="protein sequence ID" value="ALN58152.1"/>
    <property type="molecule type" value="Genomic_DNA"/>
</dbReference>
<organism evidence="2 3">
    <name type="scientific">Lysobacter enzymogenes</name>
    <dbReference type="NCBI Taxonomy" id="69"/>
    <lineage>
        <taxon>Bacteria</taxon>
        <taxon>Pseudomonadati</taxon>
        <taxon>Pseudomonadota</taxon>
        <taxon>Gammaproteobacteria</taxon>
        <taxon>Lysobacterales</taxon>
        <taxon>Lysobacteraceae</taxon>
        <taxon>Lysobacter</taxon>
    </lineage>
</organism>
<dbReference type="PATRIC" id="fig|69.6.peg.2761"/>
<gene>
    <name evidence="2" type="ORF">GLE_2804</name>
</gene>
<protein>
    <submittedName>
        <fullName evidence="2">Uncharacterized protein</fullName>
    </submittedName>
</protein>
<dbReference type="STRING" id="69.GLE_2804"/>
<evidence type="ECO:0000313" key="2">
    <source>
        <dbReference type="EMBL" id="ALN58152.1"/>
    </source>
</evidence>
<evidence type="ECO:0000256" key="1">
    <source>
        <dbReference type="SAM" id="MobiDB-lite"/>
    </source>
</evidence>
<feature type="region of interest" description="Disordered" evidence="1">
    <location>
        <begin position="36"/>
        <end position="70"/>
    </location>
</feature>
<sequence>MTFDITWNRPMNPHSHRLSILAALLTLALVGCDRQASAPSSPVAPADGAAGSSPASARPDSPSPASSVPAQAAAMNNEIPQGFSSYASESIGDNKQCVAGAASDEDGMNQRPVAYLAQASGKPIWTRTLDLPADTYQSRATHCLRQGDALYVLLQSDTQPEQSLSQTLLRVVKLNLADGAVQAGGDVVVPGAQGAYSALAEEGAKHLRWDNGNVVVSGQYFQLDAPDQRRDFSTTLKPDLGP</sequence>
<dbReference type="KEGG" id="lez:GLE_2804"/>
<dbReference type="Proteomes" id="UP000061569">
    <property type="component" value="Chromosome"/>
</dbReference>
<reference evidence="2 3" key="1">
    <citation type="submission" date="2015-11" db="EMBL/GenBank/DDBJ databases">
        <title>Genome sequences of Lysobacter enzymogenes strain C3 and Lysobacter antibioticus ATCC 29479.</title>
        <authorList>
            <person name="Kobayashi D.Y."/>
        </authorList>
    </citation>
    <scope>NUCLEOTIDE SEQUENCE [LARGE SCALE GENOMIC DNA]</scope>
    <source>
        <strain evidence="2 3">C3</strain>
    </source>
</reference>